<dbReference type="PANTHER" id="PTHR32347">
    <property type="entry name" value="EFFLUX SYSTEM COMPONENT YKNX-RELATED"/>
    <property type="match status" value="1"/>
</dbReference>
<dbReference type="InterPro" id="IPR050465">
    <property type="entry name" value="UPF0194_transport"/>
</dbReference>
<accession>A0A485M7H7</accession>
<feature type="domain" description="Multidrug resistance protein MdtA-like barrel-sandwich hybrid" evidence="5">
    <location>
        <begin position="64"/>
        <end position="259"/>
    </location>
</feature>
<dbReference type="Gene3D" id="2.40.30.170">
    <property type="match status" value="1"/>
</dbReference>
<reference evidence="7" key="1">
    <citation type="submission" date="2019-03" db="EMBL/GenBank/DDBJ databases">
        <authorList>
            <person name="Hao L."/>
        </authorList>
    </citation>
    <scope>NUCLEOTIDE SEQUENCE</scope>
</reference>
<dbReference type="GO" id="GO:0030313">
    <property type="term" value="C:cell envelope"/>
    <property type="evidence" value="ECO:0007669"/>
    <property type="project" value="UniProtKB-SubCell"/>
</dbReference>
<sequence length="356" mass="38874">MATGAFADLDRKKTVISVLFLAIIGLGVLLFLNHYRHQTLIQEERKSLTATGTIEAKSILASFKVAGRIDSLTVEEGSYVEKGQELARLDTREIAARLSQARGAHNAALAQVRQAADSVPLTSQQVETAIEQARAKVAQAEVGVQEASQSLERATVLHESGAASAKTLDDARNNYELAQNKLREAQSALEQALAARLKVQVAQSQYEAALGQSEQAGGAVEEARAYLENTLLQAPMSGYITQKYLEEGELVNAGTPVLEITDIEHTYVKVFISETKIGRVHLDQEAEITVASFPDRVFPGRVVWINDAGDFAVRKAVNEQDEHDLRSFEVKIDLPNPDLVLKTGMTARVKLLEEVN</sequence>
<name>A0A485M7H7_9ZZZZ</name>
<keyword evidence="4" id="KW-0812">Transmembrane</keyword>
<dbReference type="Gene3D" id="1.10.287.470">
    <property type="entry name" value="Helix hairpin bin"/>
    <property type="match status" value="1"/>
</dbReference>
<organism evidence="7">
    <name type="scientific">anaerobic digester metagenome</name>
    <dbReference type="NCBI Taxonomy" id="1263854"/>
    <lineage>
        <taxon>unclassified sequences</taxon>
        <taxon>metagenomes</taxon>
        <taxon>ecological metagenomes</taxon>
    </lineage>
</organism>
<evidence type="ECO:0000256" key="2">
    <source>
        <dbReference type="ARBA" id="ARBA00023054"/>
    </source>
</evidence>
<dbReference type="SUPFAM" id="SSF111369">
    <property type="entry name" value="HlyD-like secretion proteins"/>
    <property type="match status" value="2"/>
</dbReference>
<evidence type="ECO:0000256" key="1">
    <source>
        <dbReference type="ARBA" id="ARBA00004196"/>
    </source>
</evidence>
<dbReference type="AlphaFoldDB" id="A0A485M7H7"/>
<keyword evidence="4" id="KW-1133">Transmembrane helix</keyword>
<protein>
    <submittedName>
        <fullName evidence="7">Multidrug export protein EmrA</fullName>
    </submittedName>
</protein>
<feature type="transmembrane region" description="Helical" evidence="4">
    <location>
        <begin position="15"/>
        <end position="35"/>
    </location>
</feature>
<dbReference type="InterPro" id="IPR058625">
    <property type="entry name" value="MdtA-like_BSH"/>
</dbReference>
<dbReference type="EMBL" id="CAADRN010000360">
    <property type="protein sequence ID" value="VFU18781.1"/>
    <property type="molecule type" value="Genomic_DNA"/>
</dbReference>
<dbReference type="GO" id="GO:0015562">
    <property type="term" value="F:efflux transmembrane transporter activity"/>
    <property type="evidence" value="ECO:0007669"/>
    <property type="project" value="InterPro"/>
</dbReference>
<dbReference type="Pfam" id="PF25954">
    <property type="entry name" value="Beta-barrel_RND_2"/>
    <property type="match status" value="1"/>
</dbReference>
<dbReference type="Pfam" id="PF25917">
    <property type="entry name" value="BSH_RND"/>
    <property type="match status" value="1"/>
</dbReference>
<keyword evidence="2 3" id="KW-0175">Coiled coil</keyword>
<feature type="domain" description="CusB-like beta-barrel" evidence="6">
    <location>
        <begin position="269"/>
        <end position="352"/>
    </location>
</feature>
<evidence type="ECO:0000256" key="3">
    <source>
        <dbReference type="SAM" id="Coils"/>
    </source>
</evidence>
<keyword evidence="4" id="KW-0472">Membrane</keyword>
<evidence type="ECO:0000259" key="5">
    <source>
        <dbReference type="Pfam" id="PF25917"/>
    </source>
</evidence>
<comment type="subcellular location">
    <subcellularLocation>
        <location evidence="1">Cell envelope</location>
    </subcellularLocation>
</comment>
<evidence type="ECO:0000313" key="7">
    <source>
        <dbReference type="EMBL" id="VFU18781.1"/>
    </source>
</evidence>
<gene>
    <name evidence="7" type="primary">emrA</name>
    <name evidence="7" type="ORF">SCFA_590005</name>
</gene>
<dbReference type="PANTHER" id="PTHR32347:SF23">
    <property type="entry name" value="BLL5650 PROTEIN"/>
    <property type="match status" value="1"/>
</dbReference>
<evidence type="ECO:0000256" key="4">
    <source>
        <dbReference type="SAM" id="Phobius"/>
    </source>
</evidence>
<dbReference type="Gene3D" id="2.40.50.100">
    <property type="match status" value="2"/>
</dbReference>
<proteinExistence type="predicted"/>
<evidence type="ECO:0000259" key="6">
    <source>
        <dbReference type="Pfam" id="PF25954"/>
    </source>
</evidence>
<feature type="coiled-coil region" evidence="3">
    <location>
        <begin position="130"/>
        <end position="195"/>
    </location>
</feature>
<dbReference type="InterPro" id="IPR058792">
    <property type="entry name" value="Beta-barrel_RND_2"/>
</dbReference>